<name>A0AAD5MJY9_PARTN</name>
<reference evidence="1" key="1">
    <citation type="submission" date="2021-06" db="EMBL/GenBank/DDBJ databases">
        <title>Parelaphostrongylus tenuis whole genome reference sequence.</title>
        <authorList>
            <person name="Garwood T.J."/>
            <person name="Larsen P.A."/>
            <person name="Fountain-Jones N.M."/>
            <person name="Garbe J.R."/>
            <person name="Macchietto M.G."/>
            <person name="Kania S.A."/>
            <person name="Gerhold R.W."/>
            <person name="Richards J.E."/>
            <person name="Wolf T.M."/>
        </authorList>
    </citation>
    <scope>NUCLEOTIDE SEQUENCE</scope>
    <source>
        <strain evidence="1">MNPRO001-30</strain>
        <tissue evidence="1">Meninges</tissue>
    </source>
</reference>
<dbReference type="EMBL" id="JAHQIW010003666">
    <property type="protein sequence ID" value="KAJ1359660.1"/>
    <property type="molecule type" value="Genomic_DNA"/>
</dbReference>
<accession>A0AAD5MJY9</accession>
<dbReference type="Proteomes" id="UP001196413">
    <property type="component" value="Unassembled WGS sequence"/>
</dbReference>
<comment type="caution">
    <text evidence="1">The sequence shown here is derived from an EMBL/GenBank/DDBJ whole genome shotgun (WGS) entry which is preliminary data.</text>
</comment>
<organism evidence="1 2">
    <name type="scientific">Parelaphostrongylus tenuis</name>
    <name type="common">Meningeal worm</name>
    <dbReference type="NCBI Taxonomy" id="148309"/>
    <lineage>
        <taxon>Eukaryota</taxon>
        <taxon>Metazoa</taxon>
        <taxon>Ecdysozoa</taxon>
        <taxon>Nematoda</taxon>
        <taxon>Chromadorea</taxon>
        <taxon>Rhabditida</taxon>
        <taxon>Rhabditina</taxon>
        <taxon>Rhabditomorpha</taxon>
        <taxon>Strongyloidea</taxon>
        <taxon>Metastrongylidae</taxon>
        <taxon>Parelaphostrongylus</taxon>
    </lineage>
</organism>
<evidence type="ECO:0000313" key="1">
    <source>
        <dbReference type="EMBL" id="KAJ1359660.1"/>
    </source>
</evidence>
<proteinExistence type="predicted"/>
<evidence type="ECO:0000313" key="2">
    <source>
        <dbReference type="Proteomes" id="UP001196413"/>
    </source>
</evidence>
<gene>
    <name evidence="1" type="ORF">KIN20_018444</name>
</gene>
<protein>
    <submittedName>
        <fullName evidence="1">Uncharacterized protein</fullName>
    </submittedName>
</protein>
<sequence length="143" mass="16003">MLISSGHWCAEFRLCNGALTSYRLVFQLTVQLRIYSLNYISSACLHYILIIAKDSYNPDVAYHEDPLPATLKAERRQLPTAEAYAARKETTPTLKVATRETGKQHYGSSGRVALHNSCVEEIKIMYGSTVRVSVTSRSCRSVS</sequence>
<dbReference type="AlphaFoldDB" id="A0AAD5MJY9"/>
<keyword evidence="2" id="KW-1185">Reference proteome</keyword>